<accession>A0A285SE71</accession>
<sequence length="204" mass="23259">MNLIAESIEIGNYLEELPVVNFSHHLLQKRAKTLFSDNQSDIEKVKIAFEFVRDQIAQSLDIESRYVPCKASDVLKYGEGVCFAKANLLAALLRSQTIPTGFCYQRLRIKNITETRFALHALNAVFIPSVGRWIRLDARGNKVGLQSEFSIYEEKLPYTPDESLGEMDYPIIYTKPNIEAMAVLERSTDALQMYRHDLPSVINL</sequence>
<dbReference type="InterPro" id="IPR002931">
    <property type="entry name" value="Transglutaminase-like"/>
</dbReference>
<protein>
    <submittedName>
        <fullName evidence="2">Transglutaminase superfamily protein</fullName>
    </submittedName>
</protein>
<evidence type="ECO:0000313" key="2">
    <source>
        <dbReference type="EMBL" id="SOC06180.1"/>
    </source>
</evidence>
<evidence type="ECO:0000259" key="1">
    <source>
        <dbReference type="Pfam" id="PF01841"/>
    </source>
</evidence>
<dbReference type="PANTHER" id="PTHR33490:SF3">
    <property type="entry name" value="CONSERVED INTEGRAL MEMBRANE PROTEIN"/>
    <property type="match status" value="1"/>
</dbReference>
<dbReference type="Gene3D" id="3.10.620.30">
    <property type="match status" value="1"/>
</dbReference>
<gene>
    <name evidence="2" type="ORF">SAMN05880501_104205</name>
</gene>
<dbReference type="EMBL" id="OBMQ01000004">
    <property type="protein sequence ID" value="SOC06180.1"/>
    <property type="molecule type" value="Genomic_DNA"/>
</dbReference>
<dbReference type="OrthoDB" id="5296450at2"/>
<name>A0A285SE71_9BACL</name>
<reference evidence="3" key="1">
    <citation type="submission" date="2017-08" db="EMBL/GenBank/DDBJ databases">
        <authorList>
            <person name="Varghese N."/>
            <person name="Submissions S."/>
        </authorList>
    </citation>
    <scope>NUCLEOTIDE SEQUENCE [LARGE SCALE GENOMIC DNA]</scope>
    <source>
        <strain evidence="3">JC22</strain>
    </source>
</reference>
<dbReference type="SUPFAM" id="SSF54001">
    <property type="entry name" value="Cysteine proteinases"/>
    <property type="match status" value="1"/>
</dbReference>
<dbReference type="RefSeq" id="WP_097073154.1">
    <property type="nucleotide sequence ID" value="NZ_OBMQ01000004.1"/>
</dbReference>
<dbReference type="Proteomes" id="UP000219636">
    <property type="component" value="Unassembled WGS sequence"/>
</dbReference>
<dbReference type="InterPro" id="IPR038765">
    <property type="entry name" value="Papain-like_cys_pep_sf"/>
</dbReference>
<dbReference type="Pfam" id="PF01841">
    <property type="entry name" value="Transglut_core"/>
    <property type="match status" value="1"/>
</dbReference>
<evidence type="ECO:0000313" key="3">
    <source>
        <dbReference type="Proteomes" id="UP000219636"/>
    </source>
</evidence>
<dbReference type="PANTHER" id="PTHR33490">
    <property type="entry name" value="BLR5614 PROTEIN-RELATED"/>
    <property type="match status" value="1"/>
</dbReference>
<keyword evidence="3" id="KW-1185">Reference proteome</keyword>
<dbReference type="AlphaFoldDB" id="A0A285SE71"/>
<organism evidence="2 3">
    <name type="scientific">Ureibacillus xyleni</name>
    <dbReference type="NCBI Taxonomy" id="614648"/>
    <lineage>
        <taxon>Bacteria</taxon>
        <taxon>Bacillati</taxon>
        <taxon>Bacillota</taxon>
        <taxon>Bacilli</taxon>
        <taxon>Bacillales</taxon>
        <taxon>Caryophanaceae</taxon>
        <taxon>Ureibacillus</taxon>
    </lineage>
</organism>
<proteinExistence type="predicted"/>
<feature type="domain" description="Transglutaminase-like" evidence="1">
    <location>
        <begin position="31"/>
        <end position="138"/>
    </location>
</feature>